<dbReference type="RefSeq" id="WP_167314644.1">
    <property type="nucleotide sequence ID" value="NZ_CP050266.1"/>
</dbReference>
<comment type="subcellular location">
    <subcellularLocation>
        <location evidence="1">Cell membrane</location>
        <topology evidence="1">Multi-pass membrane protein</topology>
    </subcellularLocation>
</comment>
<dbReference type="SUPFAM" id="SSF160355">
    <property type="entry name" value="Bacterial polysaccharide co-polymerase-like"/>
    <property type="match status" value="1"/>
</dbReference>
<evidence type="ECO:0000256" key="5">
    <source>
        <dbReference type="ARBA" id="ARBA00023136"/>
    </source>
</evidence>
<evidence type="ECO:0000313" key="9">
    <source>
        <dbReference type="Proteomes" id="UP000501408"/>
    </source>
</evidence>
<sequence length="378" mass="43027">MDDKNQAVAPQNITPPTFYQVHEDAIDIRELCSAIWAGKLTIITFTLLFSICAIFYALQAQEWWSSKAEISLPSVTDISEFQEQVNQYQTIFNAATGLDEKNVPVLNKQLSDLVDKENIFLRFTSLFSATQTKLDFFNQNEEFQRIKKMFGAQGATMSQDDVSGRQFYQSWLNRFKIEQDRLSMRDIISVQSVTAESSYILLTDYISFVSSRLNEQLYSDLSSIVKSETLAIERQKDSLKLIAKNTLKQEIERTENALKIAQSADINTPIPNQSNQELFPIHLGVNAISAKLSILKSLKDPSILEPKLSTLMAKIANLKMINIKQEKIQPFSVLEMPSKPLSRDKPKRVLIVIFGTFVGGMLGLVIILLRFTWNRHQK</sequence>
<keyword evidence="9" id="KW-1185">Reference proteome</keyword>
<evidence type="ECO:0000313" key="8">
    <source>
        <dbReference type="EMBL" id="QIR06517.1"/>
    </source>
</evidence>
<dbReference type="InterPro" id="IPR003856">
    <property type="entry name" value="LPS_length_determ_N"/>
</dbReference>
<dbReference type="Pfam" id="PF02706">
    <property type="entry name" value="Wzz"/>
    <property type="match status" value="1"/>
</dbReference>
<feature type="transmembrane region" description="Helical" evidence="6">
    <location>
        <begin position="34"/>
        <end position="58"/>
    </location>
</feature>
<organism evidence="8 9">
    <name type="scientific">Salinivibrio costicola</name>
    <name type="common">Vibrio costicola</name>
    <dbReference type="NCBI Taxonomy" id="51367"/>
    <lineage>
        <taxon>Bacteria</taxon>
        <taxon>Pseudomonadati</taxon>
        <taxon>Pseudomonadota</taxon>
        <taxon>Gammaproteobacteria</taxon>
        <taxon>Vibrionales</taxon>
        <taxon>Vibrionaceae</taxon>
        <taxon>Salinivibrio</taxon>
    </lineage>
</organism>
<accession>A0ABX6K4Q4</accession>
<evidence type="ECO:0000256" key="1">
    <source>
        <dbReference type="ARBA" id="ARBA00004651"/>
    </source>
</evidence>
<keyword evidence="2" id="KW-1003">Cell membrane</keyword>
<evidence type="ECO:0000256" key="4">
    <source>
        <dbReference type="ARBA" id="ARBA00022989"/>
    </source>
</evidence>
<name>A0ABX6K4Q4_SALCS</name>
<reference evidence="8 9" key="1">
    <citation type="submission" date="2020-03" db="EMBL/GenBank/DDBJ databases">
        <title>Genome mining reveals the biosynthetic pathways of PHA and ectoines of the halophilic strain Salinivibrio costicola M318 isolated from fermented shrimp paste.</title>
        <authorList>
            <person name="Doan T.V."/>
            <person name="Tran L.T."/>
            <person name="Trieu T.A."/>
            <person name="Nguyen Q.V."/>
            <person name="Quach T.N."/>
            <person name="Phi T.Q."/>
            <person name="Kumar S."/>
        </authorList>
    </citation>
    <scope>NUCLEOTIDE SEQUENCE [LARGE SCALE GENOMIC DNA]</scope>
    <source>
        <strain evidence="8 9">M318</strain>
    </source>
</reference>
<dbReference type="EMBL" id="CP050266">
    <property type="protein sequence ID" value="QIR06517.1"/>
    <property type="molecule type" value="Genomic_DNA"/>
</dbReference>
<evidence type="ECO:0000256" key="2">
    <source>
        <dbReference type="ARBA" id="ARBA00022475"/>
    </source>
</evidence>
<feature type="transmembrane region" description="Helical" evidence="6">
    <location>
        <begin position="349"/>
        <end position="373"/>
    </location>
</feature>
<dbReference type="PANTHER" id="PTHR32309:SF13">
    <property type="entry name" value="FERRIC ENTEROBACTIN TRANSPORT PROTEIN FEPE"/>
    <property type="match status" value="1"/>
</dbReference>
<keyword evidence="3 6" id="KW-0812">Transmembrane</keyword>
<dbReference type="Proteomes" id="UP000501408">
    <property type="component" value="Chromosome 1"/>
</dbReference>
<gene>
    <name evidence="8" type="ORF">HBA18_09155</name>
</gene>
<evidence type="ECO:0000256" key="6">
    <source>
        <dbReference type="SAM" id="Phobius"/>
    </source>
</evidence>
<keyword evidence="5 6" id="KW-0472">Membrane</keyword>
<dbReference type="Gene3D" id="3.30.1890.10">
    <property type="entry name" value="FepE-like"/>
    <property type="match status" value="1"/>
</dbReference>
<feature type="domain" description="Polysaccharide chain length determinant N-terminal" evidence="7">
    <location>
        <begin position="25"/>
        <end position="89"/>
    </location>
</feature>
<protein>
    <submittedName>
        <fullName evidence="8">LPS chain length-determining protein</fullName>
    </submittedName>
</protein>
<keyword evidence="4 6" id="KW-1133">Transmembrane helix</keyword>
<proteinExistence type="predicted"/>
<dbReference type="InterPro" id="IPR050445">
    <property type="entry name" value="Bact_polysacc_biosynth/exp"/>
</dbReference>
<evidence type="ECO:0000256" key="3">
    <source>
        <dbReference type="ARBA" id="ARBA00022692"/>
    </source>
</evidence>
<evidence type="ECO:0000259" key="7">
    <source>
        <dbReference type="Pfam" id="PF02706"/>
    </source>
</evidence>
<dbReference type="PANTHER" id="PTHR32309">
    <property type="entry name" value="TYROSINE-PROTEIN KINASE"/>
    <property type="match status" value="1"/>
</dbReference>